<reference evidence="2 3" key="1">
    <citation type="submission" date="2024-04" db="EMBL/GenBank/DDBJ databases">
        <title>genome sequences of Mucor flavus KT1a and Helicostylum pulchrum KT1b strains isolated from the surface of a dry-aged beef.</title>
        <authorList>
            <person name="Toyotome T."/>
            <person name="Hosono M."/>
            <person name="Torimaru M."/>
            <person name="Fukuda K."/>
            <person name="Mikami N."/>
        </authorList>
    </citation>
    <scope>NUCLEOTIDE SEQUENCE [LARGE SCALE GENOMIC DNA]</scope>
    <source>
        <strain evidence="2 3">KT1a</strain>
    </source>
</reference>
<evidence type="ECO:0000313" key="2">
    <source>
        <dbReference type="EMBL" id="GAA5816177.1"/>
    </source>
</evidence>
<protein>
    <submittedName>
        <fullName evidence="2">Uncharacterized protein</fullName>
    </submittedName>
</protein>
<feature type="compositionally biased region" description="Polar residues" evidence="1">
    <location>
        <begin position="7"/>
        <end position="24"/>
    </location>
</feature>
<sequence length="386" mass="42964">MNNKKQRTGESSEVTSDSDTINASETKRKHKFAPHHYGDDELFDCEFVGIDIYAIIDPPSKPISELLSSETVRSSDDNDMIIKYDDSIDEDTEMTEAEAFDEADDVEMTEATNASSGSTYAKNPLFTSTVQGILTVREVMESAAFELGGMVVDREGLSSDDDEGSRQVIGVLEYHCVPITAEKASEWRDFDDLRSLVTGVDLSKAAIIMQISFLNCQVGLGKSTKGTIIATLLTQWMRPTVSLSPSNIAYPNYQIINSLLRVIKRGLENKGVVDYTLDLCSVCASNLRATIESARIQAEKEIEDDLTQFKRTVKRDITSLERLQPSVDLAVDMERTDNESPTKRSPFISGCAMPNKNAIKLILKAVFWTYLREEPVLYVNKDSPMC</sequence>
<comment type="caution">
    <text evidence="2">The sequence shown here is derived from an EMBL/GenBank/DDBJ whole genome shotgun (WGS) entry which is preliminary data.</text>
</comment>
<evidence type="ECO:0000256" key="1">
    <source>
        <dbReference type="SAM" id="MobiDB-lite"/>
    </source>
</evidence>
<dbReference type="InterPro" id="IPR029021">
    <property type="entry name" value="Prot-tyrosine_phosphatase-like"/>
</dbReference>
<name>A0ABP9ZAQ6_9FUNG</name>
<accession>A0ABP9ZAQ6</accession>
<proteinExistence type="predicted"/>
<dbReference type="Proteomes" id="UP001473302">
    <property type="component" value="Unassembled WGS sequence"/>
</dbReference>
<dbReference type="Pfam" id="PF14566">
    <property type="entry name" value="PTPlike_phytase"/>
    <property type="match status" value="1"/>
</dbReference>
<organism evidence="2 3">
    <name type="scientific">Mucor flavus</name>
    <dbReference type="NCBI Taxonomy" id="439312"/>
    <lineage>
        <taxon>Eukaryota</taxon>
        <taxon>Fungi</taxon>
        <taxon>Fungi incertae sedis</taxon>
        <taxon>Mucoromycota</taxon>
        <taxon>Mucoromycotina</taxon>
        <taxon>Mucoromycetes</taxon>
        <taxon>Mucorales</taxon>
        <taxon>Mucorineae</taxon>
        <taxon>Mucoraceae</taxon>
        <taxon>Mucor</taxon>
    </lineage>
</organism>
<dbReference type="EMBL" id="BAABUK010000030">
    <property type="protein sequence ID" value="GAA5816177.1"/>
    <property type="molecule type" value="Genomic_DNA"/>
</dbReference>
<feature type="region of interest" description="Disordered" evidence="1">
    <location>
        <begin position="1"/>
        <end position="28"/>
    </location>
</feature>
<evidence type="ECO:0000313" key="3">
    <source>
        <dbReference type="Proteomes" id="UP001473302"/>
    </source>
</evidence>
<gene>
    <name evidence="2" type="ORF">MFLAVUS_009703</name>
</gene>
<dbReference type="Gene3D" id="3.90.190.10">
    <property type="entry name" value="Protein tyrosine phosphatase superfamily"/>
    <property type="match status" value="2"/>
</dbReference>
<keyword evidence="3" id="KW-1185">Reference proteome</keyword>